<keyword evidence="7 11" id="KW-1133">Transmembrane helix</keyword>
<gene>
    <name evidence="13" type="ORF">HMPREF0591_5531</name>
</gene>
<evidence type="ECO:0000256" key="11">
    <source>
        <dbReference type="SAM" id="Phobius"/>
    </source>
</evidence>
<keyword evidence="4 11" id="KW-0812">Transmembrane</keyword>
<evidence type="ECO:0000256" key="8">
    <source>
        <dbReference type="ARBA" id="ARBA00023018"/>
    </source>
</evidence>
<keyword evidence="14" id="KW-1185">Reference proteome</keyword>
<evidence type="ECO:0000256" key="1">
    <source>
        <dbReference type="ARBA" id="ARBA00004146"/>
    </source>
</evidence>
<evidence type="ECO:0000259" key="12">
    <source>
        <dbReference type="Pfam" id="PF01545"/>
    </source>
</evidence>
<dbReference type="Gene3D" id="1.20.1510.10">
    <property type="entry name" value="Cation efflux protein transmembrane domain"/>
    <property type="match status" value="1"/>
</dbReference>
<organism evidence="13 14">
    <name type="scientific">Mycobacterium parascrofulaceum ATCC BAA-614</name>
    <dbReference type="NCBI Taxonomy" id="525368"/>
    <lineage>
        <taxon>Bacteria</taxon>
        <taxon>Bacillati</taxon>
        <taxon>Actinomycetota</taxon>
        <taxon>Actinomycetes</taxon>
        <taxon>Mycobacteriales</taxon>
        <taxon>Mycobacteriaceae</taxon>
        <taxon>Mycobacterium</taxon>
        <taxon>Mycobacterium simiae complex</taxon>
    </lineage>
</organism>
<dbReference type="PANTHER" id="PTHR31937">
    <property type="entry name" value="TRANSMEMBRANE PROTEIN 163"/>
    <property type="match status" value="1"/>
</dbReference>
<evidence type="ECO:0000256" key="3">
    <source>
        <dbReference type="ARBA" id="ARBA00008731"/>
    </source>
</evidence>
<dbReference type="InterPro" id="IPR027469">
    <property type="entry name" value="Cation_efflux_TMD_sf"/>
</dbReference>
<dbReference type="RefSeq" id="WP_007169519.1">
    <property type="nucleotide sequence ID" value="NZ_GG770554.1"/>
</dbReference>
<evidence type="ECO:0000256" key="4">
    <source>
        <dbReference type="ARBA" id="ARBA00022692"/>
    </source>
</evidence>
<dbReference type="GO" id="GO:0016020">
    <property type="term" value="C:membrane"/>
    <property type="evidence" value="ECO:0007669"/>
    <property type="project" value="InterPro"/>
</dbReference>
<keyword evidence="6" id="KW-0862">Zinc</keyword>
<feature type="transmembrane region" description="Helical" evidence="11">
    <location>
        <begin position="64"/>
        <end position="83"/>
    </location>
</feature>
<evidence type="ECO:0000256" key="6">
    <source>
        <dbReference type="ARBA" id="ARBA00022833"/>
    </source>
</evidence>
<keyword evidence="10" id="KW-0968">Cytoplasmic vesicle</keyword>
<feature type="domain" description="Cation efflux protein transmembrane" evidence="12">
    <location>
        <begin position="104"/>
        <end position="215"/>
    </location>
</feature>
<keyword evidence="8" id="KW-0770">Synapse</keyword>
<dbReference type="AlphaFoldDB" id="D5PH87"/>
<evidence type="ECO:0000256" key="7">
    <source>
        <dbReference type="ARBA" id="ARBA00022989"/>
    </source>
</evidence>
<feature type="transmembrane region" description="Helical" evidence="11">
    <location>
        <begin position="172"/>
        <end position="191"/>
    </location>
</feature>
<dbReference type="HOGENOM" id="CLU_073293_1_0_11"/>
<dbReference type="InterPro" id="IPR058533">
    <property type="entry name" value="Cation_efflux_TM"/>
</dbReference>
<evidence type="ECO:0000313" key="13">
    <source>
        <dbReference type="EMBL" id="EFG74577.1"/>
    </source>
</evidence>
<proteinExistence type="inferred from homology"/>
<comment type="subcellular location">
    <subcellularLocation>
        <location evidence="2">Cytoplasmic vesicle</location>
        <location evidence="2">Secretory vesicle</location>
        <location evidence="2">Synaptic vesicle membrane</location>
        <topology evidence="2">Multi-pass membrane protein</topology>
    </subcellularLocation>
    <subcellularLocation>
        <location evidence="1">Early endosome membrane</location>
    </subcellularLocation>
</comment>
<evidence type="ECO:0000256" key="5">
    <source>
        <dbReference type="ARBA" id="ARBA00022753"/>
    </source>
</evidence>
<evidence type="ECO:0000256" key="9">
    <source>
        <dbReference type="ARBA" id="ARBA00023136"/>
    </source>
</evidence>
<evidence type="ECO:0000256" key="2">
    <source>
        <dbReference type="ARBA" id="ARBA00004644"/>
    </source>
</evidence>
<dbReference type="Proteomes" id="UP000003653">
    <property type="component" value="Unassembled WGS sequence"/>
</dbReference>
<reference evidence="13 14" key="1">
    <citation type="submission" date="2010-04" db="EMBL/GenBank/DDBJ databases">
        <authorList>
            <person name="Muzny D."/>
            <person name="Qin X."/>
            <person name="Deng J."/>
            <person name="Jiang H."/>
            <person name="Liu Y."/>
            <person name="Qu J."/>
            <person name="Song X.-Z."/>
            <person name="Zhang L."/>
            <person name="Thornton R."/>
            <person name="Coyle M."/>
            <person name="Francisco L."/>
            <person name="Jackson L."/>
            <person name="Javaid M."/>
            <person name="Korchina V."/>
            <person name="Kovar C."/>
            <person name="Mata R."/>
            <person name="Mathew T."/>
            <person name="Ngo R."/>
            <person name="Nguyen L."/>
            <person name="Nguyen N."/>
            <person name="Okwuonu G."/>
            <person name="Ongeri F."/>
            <person name="Pham C."/>
            <person name="Simmons D."/>
            <person name="Wilczek-Boney K."/>
            <person name="Hale W."/>
            <person name="Jakkamsetti A."/>
            <person name="Pham P."/>
            <person name="Ruth R."/>
            <person name="San Lucas F."/>
            <person name="Warren J."/>
            <person name="Zhang J."/>
            <person name="Zhao Z."/>
            <person name="Zhou C."/>
            <person name="Zhu D."/>
            <person name="Lee S."/>
            <person name="Bess C."/>
            <person name="Blankenburg K."/>
            <person name="Forbes L."/>
            <person name="Fu Q."/>
            <person name="Gubbala S."/>
            <person name="Hirani K."/>
            <person name="Jayaseelan J.C."/>
            <person name="Lara F."/>
            <person name="Munidasa M."/>
            <person name="Palculict T."/>
            <person name="Patil S."/>
            <person name="Pu L.-L."/>
            <person name="Saada N."/>
            <person name="Tang L."/>
            <person name="Weissenberger G."/>
            <person name="Zhu Y."/>
            <person name="Hemphill L."/>
            <person name="Shang Y."/>
            <person name="Youmans B."/>
            <person name="Ayvaz T."/>
            <person name="Ross M."/>
            <person name="Santibanez J."/>
            <person name="Aqrawi P."/>
            <person name="Gross S."/>
            <person name="Joshi V."/>
            <person name="Fowler G."/>
            <person name="Nazareth L."/>
            <person name="Reid J."/>
            <person name="Worley K."/>
            <person name="Petrosino J."/>
            <person name="Highlander S."/>
            <person name="Gibbs R."/>
        </authorList>
    </citation>
    <scope>NUCLEOTIDE SEQUENCE [LARGE SCALE GENOMIC DNA]</scope>
    <source>
        <strain evidence="13 14">ATCC BAA-614</strain>
    </source>
</reference>
<dbReference type="Pfam" id="PF01545">
    <property type="entry name" value="Cation_efflux"/>
    <property type="match status" value="1"/>
</dbReference>
<keyword evidence="9 11" id="KW-0472">Membrane</keyword>
<evidence type="ECO:0000313" key="14">
    <source>
        <dbReference type="Proteomes" id="UP000003653"/>
    </source>
</evidence>
<comment type="similarity">
    <text evidence="3">Belongs to the TMEM163 family.</text>
</comment>
<protein>
    <recommendedName>
        <fullName evidence="12">Cation efflux protein transmembrane domain-containing protein</fullName>
    </recommendedName>
</protein>
<comment type="caution">
    <text evidence="13">The sequence shown here is derived from an EMBL/GenBank/DDBJ whole genome shotgun (WGS) entry which is preliminary data.</text>
</comment>
<dbReference type="GO" id="GO:0031410">
    <property type="term" value="C:cytoplasmic vesicle"/>
    <property type="evidence" value="ECO:0007669"/>
    <property type="project" value="UniProtKB-KW"/>
</dbReference>
<dbReference type="EMBL" id="ADNV01000354">
    <property type="protein sequence ID" value="EFG74577.1"/>
    <property type="molecule type" value="Genomic_DNA"/>
</dbReference>
<accession>D5PH87</accession>
<dbReference type="PANTHER" id="PTHR31937:SF2">
    <property type="entry name" value="TRANSMEMBRANE PROTEIN 163"/>
    <property type="match status" value="1"/>
</dbReference>
<sequence length="224" mass="23717">MGDGCADGRGCGATDLTIAQPGRDAEWVRAARWARRLAWASLLWMCAEGALGLWQGLAAGSISLTGWALGSAVEGMASVIVVWRFTGSRALSETSERRAQRGVALSFWLIAPYIAVESVRSLLTGARPQTTFIGIALTAVAVVLMPLLGWAKRRLGTRLESRATTGEGTQNYLCAAQSAAVLLTLAVIAVWPGGWWLDPAVGLVIAGLAVREGFEAWRGEECGC</sequence>
<dbReference type="SUPFAM" id="SSF161111">
    <property type="entry name" value="Cation efflux protein transmembrane domain-like"/>
    <property type="match status" value="1"/>
</dbReference>
<feature type="transmembrane region" description="Helical" evidence="11">
    <location>
        <begin position="129"/>
        <end position="151"/>
    </location>
</feature>
<feature type="transmembrane region" description="Helical" evidence="11">
    <location>
        <begin position="37"/>
        <end position="58"/>
    </location>
</feature>
<keyword evidence="5" id="KW-0967">Endosome</keyword>
<evidence type="ECO:0000256" key="10">
    <source>
        <dbReference type="ARBA" id="ARBA00023329"/>
    </source>
</evidence>
<feature type="transmembrane region" description="Helical" evidence="11">
    <location>
        <begin position="103"/>
        <end position="123"/>
    </location>
</feature>
<name>D5PH87_9MYCO</name>
<dbReference type="InterPro" id="IPR026765">
    <property type="entry name" value="Tmem163"/>
</dbReference>
<dbReference type="eggNOG" id="COG0053">
    <property type="taxonomic scope" value="Bacteria"/>
</dbReference>
<dbReference type="GO" id="GO:0008324">
    <property type="term" value="F:monoatomic cation transmembrane transporter activity"/>
    <property type="evidence" value="ECO:0007669"/>
    <property type="project" value="InterPro"/>
</dbReference>